<reference evidence="2" key="1">
    <citation type="journal article" date="2015" name="Front. Microbiol.">
        <title>Combining genomic sequencing methods to explore viral diversity and reveal potential virus-host interactions.</title>
        <authorList>
            <person name="Chow C.E."/>
            <person name="Winget D.M."/>
            <person name="White R.A.III."/>
            <person name="Hallam S.J."/>
            <person name="Suttle C.A."/>
        </authorList>
    </citation>
    <scope>NUCLEOTIDE SEQUENCE</scope>
    <source>
        <strain evidence="2">Oxic1_8</strain>
    </source>
</reference>
<name>A0A0F7LB60_9VIRU</name>
<feature type="compositionally biased region" description="Basic and acidic residues" evidence="1">
    <location>
        <begin position="103"/>
        <end position="114"/>
    </location>
</feature>
<accession>A0A0F7LB60</accession>
<organism evidence="2">
    <name type="scientific">uncultured marine virus</name>
    <dbReference type="NCBI Taxonomy" id="186617"/>
    <lineage>
        <taxon>Viruses</taxon>
        <taxon>environmental samples</taxon>
    </lineage>
</organism>
<evidence type="ECO:0000313" key="2">
    <source>
        <dbReference type="EMBL" id="AKH48421.1"/>
    </source>
</evidence>
<protein>
    <submittedName>
        <fullName evidence="2">Uncharacterized protein</fullName>
    </submittedName>
</protein>
<feature type="region of interest" description="Disordered" evidence="1">
    <location>
        <begin position="76"/>
        <end position="114"/>
    </location>
</feature>
<sequence length="179" mass="20521">MPVLSLLSFRDVQNGHNRSRRERRAGRAGVATWQTSDCGIRQNGSEGRKDVWRNVRQYDEGDRRCGRGFRGCRFGARRDPAGREPAPRRMGQHHATTSGGRSIKPDVRTKSREGCPQRRRYFRGGRRPATLTRPGCRGEHLAGQGRRNYWLGGHVDRCHECRRSGCCNQFSSRRRNLCT</sequence>
<reference evidence="2" key="2">
    <citation type="submission" date="2015-03" db="EMBL/GenBank/DDBJ databases">
        <authorList>
            <person name="Chow C.-E.T."/>
            <person name="Winget D.M."/>
            <person name="White R.A.III."/>
            <person name="Hallam S.J."/>
            <person name="Suttle C.A."/>
        </authorList>
    </citation>
    <scope>NUCLEOTIDE SEQUENCE</scope>
    <source>
        <strain evidence="2">Oxic1_8</strain>
    </source>
</reference>
<feature type="compositionally biased region" description="Basic and acidic residues" evidence="1">
    <location>
        <begin position="76"/>
        <end position="87"/>
    </location>
</feature>
<evidence type="ECO:0000256" key="1">
    <source>
        <dbReference type="SAM" id="MobiDB-lite"/>
    </source>
</evidence>
<dbReference type="EMBL" id="KR029603">
    <property type="protein sequence ID" value="AKH48421.1"/>
    <property type="molecule type" value="Genomic_DNA"/>
</dbReference>
<proteinExistence type="predicted"/>